<dbReference type="Gene3D" id="3.90.1300.10">
    <property type="entry name" value="Amidase signature (AS) domain"/>
    <property type="match status" value="1"/>
</dbReference>
<dbReference type="STRING" id="159087.Daro_1337"/>
<evidence type="ECO:0000259" key="1">
    <source>
        <dbReference type="Pfam" id="PF01425"/>
    </source>
</evidence>
<sequence length="510" mass="54010">MWKIFRKRCGNSMNFQINPTPKAGFADQHEIDFSTLTISEAMRHFASGALSCETLVTHFIERAKTNADLNVFITLDVDGALAEARAVDANRAKGGATKPLSGIPIVIKDNIHAAGLPATAGTPALANFVPDADAPTVQRLRDAGAIILGKTNMHELAFGATGYNYAFHQEGTVGVRNPYDASRIAGGSSSGSAAALGARMAISALGTDTGGSMRIPCALNGCASLRPSWGRYSGEGVIPISCSRDTVGPMGLCMADVALLDAIVTGDDALPPVQLDKLRLGVVPGFWANLDADTQAISAAALKKLEDAGVCFIEIPDAGLQELNQAIGFPVVIYEAYDDMVAYLREQGPGISIEQLFEQIASPDVKGIYKDMVLPRRTIGEGGALVDAVPVYAEAVEHGRPALKARYRELFERYELDAFVFPTTPIVAPVARPEVCLPENFHWLIQNTEPAASANLPSIQLPIGLGPSTGLPVGLELDGPFGQDRQMLAIGIELESLLGRIPAAPLPQKS</sequence>
<accession>Q47GE5</accession>
<dbReference type="Pfam" id="PF01425">
    <property type="entry name" value="Amidase"/>
    <property type="match status" value="1"/>
</dbReference>
<dbReference type="EMBL" id="CP000089">
    <property type="protein sequence ID" value="AAZ46086.1"/>
    <property type="molecule type" value="Genomic_DNA"/>
</dbReference>
<dbReference type="InterPro" id="IPR023631">
    <property type="entry name" value="Amidase_dom"/>
</dbReference>
<feature type="domain" description="Amidase" evidence="1">
    <location>
        <begin position="55"/>
        <end position="488"/>
    </location>
</feature>
<dbReference type="KEGG" id="dar:Daro_1337"/>
<dbReference type="InterPro" id="IPR036928">
    <property type="entry name" value="AS_sf"/>
</dbReference>
<organism evidence="2">
    <name type="scientific">Dechloromonas aromatica (strain RCB)</name>
    <dbReference type="NCBI Taxonomy" id="159087"/>
    <lineage>
        <taxon>Bacteria</taxon>
        <taxon>Pseudomonadati</taxon>
        <taxon>Pseudomonadota</taxon>
        <taxon>Betaproteobacteria</taxon>
        <taxon>Rhodocyclales</taxon>
        <taxon>Azonexaceae</taxon>
        <taxon>Dechloromonas</taxon>
    </lineage>
</organism>
<dbReference type="NCBIfam" id="NF005688">
    <property type="entry name" value="PRK07488.1"/>
    <property type="match status" value="1"/>
</dbReference>
<name>Q47GE5_DECAR</name>
<proteinExistence type="predicted"/>
<protein>
    <submittedName>
        <fullName evidence="2">Amidase</fullName>
    </submittedName>
</protein>
<dbReference type="eggNOG" id="COG0154">
    <property type="taxonomic scope" value="Bacteria"/>
</dbReference>
<dbReference type="InterPro" id="IPR000120">
    <property type="entry name" value="Amidase"/>
</dbReference>
<dbReference type="SUPFAM" id="SSF75304">
    <property type="entry name" value="Amidase signature (AS) enzymes"/>
    <property type="match status" value="1"/>
</dbReference>
<dbReference type="AlphaFoldDB" id="Q47GE5"/>
<dbReference type="PANTHER" id="PTHR11895">
    <property type="entry name" value="TRANSAMIDASE"/>
    <property type="match status" value="1"/>
</dbReference>
<dbReference type="PANTHER" id="PTHR11895:SF151">
    <property type="entry name" value="GLUTAMYL-TRNA(GLN) AMIDOTRANSFERASE SUBUNIT A"/>
    <property type="match status" value="1"/>
</dbReference>
<evidence type="ECO:0000313" key="2">
    <source>
        <dbReference type="EMBL" id="AAZ46086.1"/>
    </source>
</evidence>
<dbReference type="InterPro" id="IPR020556">
    <property type="entry name" value="Amidase_CS"/>
</dbReference>
<dbReference type="PROSITE" id="PS00571">
    <property type="entry name" value="AMIDASES"/>
    <property type="match status" value="1"/>
</dbReference>
<reference evidence="2" key="1">
    <citation type="submission" date="2005-08" db="EMBL/GenBank/DDBJ databases">
        <title>Complete sequence of Dechloromonas aromatica RCB.</title>
        <authorList>
            <person name="Salinero K.K."/>
            <person name="Copeland A."/>
            <person name="Lucas S."/>
            <person name="Lapidus A."/>
            <person name="Barry K."/>
            <person name="Detter J.C."/>
            <person name="Glavina T."/>
            <person name="Hammon N."/>
            <person name="Israni S."/>
            <person name="Pitluck S."/>
            <person name="Di Bartolo G."/>
            <person name="Trong S."/>
            <person name="Schmutz J."/>
            <person name="Larimer F."/>
            <person name="Land M."/>
            <person name="Ivanova N."/>
            <person name="Richardson P."/>
        </authorList>
    </citation>
    <scope>NUCLEOTIDE SEQUENCE</scope>
    <source>
        <strain evidence="2">RCB</strain>
    </source>
</reference>
<dbReference type="HOGENOM" id="CLU_009600_0_3_4"/>
<gene>
    <name evidence="2" type="ordered locus">Daro_1337</name>
</gene>
<dbReference type="GO" id="GO:0003824">
    <property type="term" value="F:catalytic activity"/>
    <property type="evidence" value="ECO:0007669"/>
    <property type="project" value="InterPro"/>
</dbReference>